<protein>
    <submittedName>
        <fullName evidence="1">Uncharacterized protein</fullName>
    </submittedName>
</protein>
<dbReference type="Proteomes" id="UP001321479">
    <property type="component" value="Segment"/>
</dbReference>
<accession>A0ABM7NRS1</accession>
<proteinExistence type="predicted"/>
<sequence length="86" mass="9403">MSAPCSTKNLTTSRCPSGILPGLINIVNQTASPYLEAHFIAQLSSALILAPFSTKNLTTSRCPFSEDHPIAHYYKLECQLLVQPKI</sequence>
<dbReference type="EMBL" id="AP024483">
    <property type="protein sequence ID" value="BCS82787.1"/>
    <property type="molecule type" value="Genomic_DNA"/>
</dbReference>
<reference evidence="1 2" key="1">
    <citation type="submission" date="2021-02" db="EMBL/GenBank/DDBJ databases">
        <title>Cotonvirus japonicus, which uses Golgi apparatus of host cells for its virion factory, phylogenetically links tailed tupanvirus and icosahedral mimivirus.</title>
        <authorList>
            <person name="Takahashi H."/>
            <person name="Fukaya S."/>
            <person name="Song C."/>
            <person name="Murata K."/>
            <person name="Takemura M."/>
        </authorList>
    </citation>
    <scope>NUCLEOTIDE SEQUENCE [LARGE SCALE GENOMIC DNA]</scope>
</reference>
<name>A0ABM7NRS1_9VIRU</name>
<dbReference type="GeneID" id="80557992"/>
<evidence type="ECO:0000313" key="2">
    <source>
        <dbReference type="Proteomes" id="UP001321479"/>
    </source>
</evidence>
<dbReference type="RefSeq" id="YP_010841395.1">
    <property type="nucleotide sequence ID" value="NC_079139.1"/>
</dbReference>
<evidence type="ECO:0000313" key="1">
    <source>
        <dbReference type="EMBL" id="BCS82787.1"/>
    </source>
</evidence>
<organism evidence="1 2">
    <name type="scientific">Cotonvirus japonicus</name>
    <dbReference type="NCBI Taxonomy" id="2811091"/>
    <lineage>
        <taxon>Viruses</taxon>
        <taxon>Varidnaviria</taxon>
        <taxon>Bamfordvirae</taxon>
        <taxon>Nucleocytoviricota</taxon>
        <taxon>Megaviricetes</taxon>
        <taxon>Imitervirales</taxon>
        <taxon>Mimiviridae</taxon>
        <taxon>Megamimivirinae</taxon>
        <taxon>Cotonvirus</taxon>
        <taxon>Cotonvirus japonicum</taxon>
    </lineage>
</organism>
<keyword evidence="2" id="KW-1185">Reference proteome</keyword>